<evidence type="ECO:0000313" key="3">
    <source>
        <dbReference type="Proteomes" id="UP001150907"/>
    </source>
</evidence>
<feature type="compositionally biased region" description="Low complexity" evidence="1">
    <location>
        <begin position="80"/>
        <end position="93"/>
    </location>
</feature>
<proteinExistence type="predicted"/>
<feature type="region of interest" description="Disordered" evidence="1">
    <location>
        <begin position="365"/>
        <end position="421"/>
    </location>
</feature>
<feature type="compositionally biased region" description="Low complexity" evidence="1">
    <location>
        <begin position="556"/>
        <end position="572"/>
    </location>
</feature>
<keyword evidence="3" id="KW-1185">Reference proteome</keyword>
<reference evidence="2" key="1">
    <citation type="submission" date="2022-07" db="EMBL/GenBank/DDBJ databases">
        <title>Phylogenomic reconstructions and comparative analyses of Kickxellomycotina fungi.</title>
        <authorList>
            <person name="Reynolds N.K."/>
            <person name="Stajich J.E."/>
            <person name="Barry K."/>
            <person name="Grigoriev I.V."/>
            <person name="Crous P."/>
            <person name="Smith M.E."/>
        </authorList>
    </citation>
    <scope>NUCLEOTIDE SEQUENCE</scope>
    <source>
        <strain evidence="2">IMI 214461</strain>
    </source>
</reference>
<name>A0A9W8BBQ8_9FUNG</name>
<feature type="compositionally biased region" description="Basic residues" evidence="1">
    <location>
        <begin position="50"/>
        <end position="62"/>
    </location>
</feature>
<dbReference type="EMBL" id="JANBQF010000354">
    <property type="protein sequence ID" value="KAJ2001904.1"/>
    <property type="molecule type" value="Genomic_DNA"/>
</dbReference>
<feature type="region of interest" description="Disordered" evidence="1">
    <location>
        <begin position="184"/>
        <end position="287"/>
    </location>
</feature>
<feature type="compositionally biased region" description="Polar residues" evidence="1">
    <location>
        <begin position="1"/>
        <end position="18"/>
    </location>
</feature>
<gene>
    <name evidence="2" type="ORF">H4R26_003885</name>
</gene>
<feature type="region of interest" description="Disordered" evidence="1">
    <location>
        <begin position="1"/>
        <end position="119"/>
    </location>
</feature>
<feature type="compositionally biased region" description="Low complexity" evidence="1">
    <location>
        <begin position="26"/>
        <end position="49"/>
    </location>
</feature>
<evidence type="ECO:0000313" key="2">
    <source>
        <dbReference type="EMBL" id="KAJ2001904.1"/>
    </source>
</evidence>
<protein>
    <submittedName>
        <fullName evidence="2">Uncharacterized protein</fullName>
    </submittedName>
</protein>
<dbReference type="Proteomes" id="UP001150907">
    <property type="component" value="Unassembled WGS sequence"/>
</dbReference>
<feature type="compositionally biased region" description="Polar residues" evidence="1">
    <location>
        <begin position="370"/>
        <end position="391"/>
    </location>
</feature>
<feature type="compositionally biased region" description="Polar residues" evidence="1">
    <location>
        <begin position="194"/>
        <end position="205"/>
    </location>
</feature>
<comment type="caution">
    <text evidence="2">The sequence shown here is derived from an EMBL/GenBank/DDBJ whole genome shotgun (WGS) entry which is preliminary data.</text>
</comment>
<feature type="compositionally biased region" description="Basic and acidic residues" evidence="1">
    <location>
        <begin position="531"/>
        <end position="555"/>
    </location>
</feature>
<feature type="compositionally biased region" description="Polar residues" evidence="1">
    <location>
        <begin position="489"/>
        <end position="499"/>
    </location>
</feature>
<feature type="compositionally biased region" description="Polar residues" evidence="1">
    <location>
        <begin position="509"/>
        <end position="526"/>
    </location>
</feature>
<organism evidence="2 3">
    <name type="scientific">Coemansia thaxteri</name>
    <dbReference type="NCBI Taxonomy" id="2663907"/>
    <lineage>
        <taxon>Eukaryota</taxon>
        <taxon>Fungi</taxon>
        <taxon>Fungi incertae sedis</taxon>
        <taxon>Zoopagomycota</taxon>
        <taxon>Kickxellomycotina</taxon>
        <taxon>Kickxellomycetes</taxon>
        <taxon>Kickxellales</taxon>
        <taxon>Kickxellaceae</taxon>
        <taxon>Coemansia</taxon>
    </lineage>
</organism>
<feature type="region of interest" description="Disordered" evidence="1">
    <location>
        <begin position="486"/>
        <end position="598"/>
    </location>
</feature>
<sequence>MFSASGRASTTTAPTSSDGKAKFRQSWSSDEPASSSNSVSSKESSSLWSKLRRQASRLHVSHARQQSPPPSALSTAAGPAAHSTTTLSATAGSVPALRPRTAPSTPQTLDRHTSAPVPIVPSTLLAPSASATMHAPSQADRMRLMAALGHSSNIPNMHGSSQTWSAGLASPHAQSRRSPIAHAAFDVAPKPSGARSSTEVLRTTGTGDGRQRPAYSMDVPRTALNPAPSRQPGGPEISADSIRRSLSAYTGKTDVRGKPRLRRLMLLPQSGGSSARRPLSRDRDSPASALACIAEDDEHPASAPALGRPREASIARFSPAGHSAECHSALPPQALPPLMLTPSPPPPMPVSFNSDSLLQVYRHDSKRFSENSGSTVSSGDTLDTTSDQADNSGHPRPASRTASLARAQPRPPRLSFSTAQRPTAIYECADVNIVPSPTKEHPPRLVPMVHGHVTDPDMLLDPTVYRNTFFNARPATDQQHIEATLLTRRPSTGNQQSGVGKSLYKSASDETLNTGGSNSKRGSNAGSAKVRFSEHSDLIPDPLSDDKPASSDSHRQQQQHQQQSLSLSLPSLNTAAELSPAMRMGRPRRPSEPTPRTAAPLQEIDVLRRTIRSLQSRNALLCELVTMDPLQSIPETTKAHIRTLELENAWLRKELHRLHYNT</sequence>
<dbReference type="OrthoDB" id="5552175at2759"/>
<accession>A0A9W8BBQ8</accession>
<dbReference type="AlphaFoldDB" id="A0A9W8BBQ8"/>
<evidence type="ECO:0000256" key="1">
    <source>
        <dbReference type="SAM" id="MobiDB-lite"/>
    </source>
</evidence>